<dbReference type="RefSeq" id="WP_386709021.1">
    <property type="nucleotide sequence ID" value="NZ_JBHXIJ010000018.1"/>
</dbReference>
<protein>
    <submittedName>
        <fullName evidence="2">Uncharacterized protein</fullName>
    </submittedName>
</protein>
<evidence type="ECO:0000256" key="1">
    <source>
        <dbReference type="SAM" id="MobiDB-lite"/>
    </source>
</evidence>
<accession>A0ABW6FIH4</accession>
<dbReference type="Proteomes" id="UP001598448">
    <property type="component" value="Unassembled WGS sequence"/>
</dbReference>
<feature type="region of interest" description="Disordered" evidence="1">
    <location>
        <begin position="325"/>
        <end position="344"/>
    </location>
</feature>
<keyword evidence="3" id="KW-1185">Reference proteome</keyword>
<proteinExistence type="predicted"/>
<reference evidence="2 3" key="1">
    <citation type="submission" date="2024-09" db="EMBL/GenBank/DDBJ databases">
        <title>The Natural Products Discovery Center: Release of the First 8490 Sequenced Strains for Exploring Actinobacteria Biosynthetic Diversity.</title>
        <authorList>
            <person name="Kalkreuter E."/>
            <person name="Kautsar S.A."/>
            <person name="Yang D."/>
            <person name="Bader C.D."/>
            <person name="Teijaro C.N."/>
            <person name="Fluegel L."/>
            <person name="Davis C.M."/>
            <person name="Simpson J.R."/>
            <person name="Lauterbach L."/>
            <person name="Steele A.D."/>
            <person name="Gui C."/>
            <person name="Meng S."/>
            <person name="Li G."/>
            <person name="Viehrig K."/>
            <person name="Ye F."/>
            <person name="Su P."/>
            <person name="Kiefer A.F."/>
            <person name="Nichols A."/>
            <person name="Cepeda A.J."/>
            <person name="Yan W."/>
            <person name="Fan B."/>
            <person name="Jiang Y."/>
            <person name="Adhikari A."/>
            <person name="Zheng C.-J."/>
            <person name="Schuster L."/>
            <person name="Cowan T.M."/>
            <person name="Smanski M.J."/>
            <person name="Chevrette M.G."/>
            <person name="De Carvalho L.P.S."/>
            <person name="Shen B."/>
        </authorList>
    </citation>
    <scope>NUCLEOTIDE SEQUENCE [LARGE SCALE GENOMIC DNA]</scope>
    <source>
        <strain evidence="2 3">NPDC058348</strain>
    </source>
</reference>
<dbReference type="EMBL" id="JBHXIJ010000018">
    <property type="protein sequence ID" value="MFD5098307.1"/>
    <property type="molecule type" value="Genomic_DNA"/>
</dbReference>
<organism evidence="2 3">
    <name type="scientific">Streptomyces albidochromogenes</name>
    <dbReference type="NCBI Taxonomy" id="329524"/>
    <lineage>
        <taxon>Bacteria</taxon>
        <taxon>Bacillati</taxon>
        <taxon>Actinomycetota</taxon>
        <taxon>Actinomycetes</taxon>
        <taxon>Kitasatosporales</taxon>
        <taxon>Streptomycetaceae</taxon>
        <taxon>Streptomyces</taxon>
    </lineage>
</organism>
<comment type="caution">
    <text evidence="2">The sequence shown here is derived from an EMBL/GenBank/DDBJ whole genome shotgun (WGS) entry which is preliminary data.</text>
</comment>
<sequence>MRRDRISRLAEFRTRYTNETYQQAHSALHASLPPIPPAASDEQRNFEADIFDELLKCHARFTEYSFGVRRVHPQPDTIKLELESPQRGEDLLRQILPVYEPDLSEVHGLPGLRISERTKQGIELHISGRRTSVWLTGLPPAAWRRAENAVLRSTNELFWWPLWRGSDEWTVQEHASEERWNTGEWTRHIHAGAWCTSGLLRRLPSFHTIVPADVITGYKGLGVLGYDGIGPVRWVLDLDYSPGVPHYKDQLVEALTDPDFGLPLTPAHHLEQALGRPLPSNMVRLDDTARTSLIELRFSTGMHRAFAQQHQPQYEEIVERVRRIQQQHRTWPRGGQPLSPVSQS</sequence>
<name>A0ABW6FIH4_9ACTN</name>
<evidence type="ECO:0000313" key="3">
    <source>
        <dbReference type="Proteomes" id="UP001598448"/>
    </source>
</evidence>
<gene>
    <name evidence="2" type="ORF">ACFWJN_04905</name>
</gene>
<evidence type="ECO:0000313" key="2">
    <source>
        <dbReference type="EMBL" id="MFD5098307.1"/>
    </source>
</evidence>